<sequence length="568" mass="64563">MAEERSRWQEISPKEFKCCTCSRILSSKQRVIQHMKAIHQLVSPKTKLQKKNCWRQVDGRFQCILCKKKLTTKQRVLTHLNIVHKASPITSEKKLYRQDSAATVPRSTAYRWRKKDNHLCVNPSAKRNLFHQPQFFTESESGDTNTGNSGNENVDPDLVESFSESSSADESNSLAVHQDSSENHLHLKVLEEQCSVFDQANSCREYQLSTEENIVGNDEHDGNETGSDLSSAHNFSDFETESLDFSPSKSCDFLSDSDDTYSNRFSDSSNSDSDAESLSSDGNLDLTSEIDSANSDIDVNMPEKEYQALSLLSCLLRNKCSASASKDIIDTLRKTFPKSEEIFALNWEEMLSQTDNTTMHEIHYCTLCNKVFPVDDNEMFRCQSQDCGGLRYKGPLSKQQSKTRQPRQAFVFADVGKQLINLLQTPGIWDDIQETKENAYTRMNSGCSLITDISDGQEYRRLMQDGYLKSDNLTAIFNTDGVNLYSSSKIELWPIFLAINELSPKKRFSRENILLAGIWQGKGKPPFQEYFRMFNTLDAILHARQSVKTLIATPFPDLAYTAVLIRKR</sequence>
<evidence type="ECO:0000313" key="5">
    <source>
        <dbReference type="RefSeq" id="XP_022308367.1"/>
    </source>
</evidence>
<reference evidence="5" key="1">
    <citation type="submission" date="2025-08" db="UniProtKB">
        <authorList>
            <consortium name="RefSeq"/>
        </authorList>
    </citation>
    <scope>IDENTIFICATION</scope>
    <source>
        <tissue evidence="5">Whole sample</tissue>
    </source>
</reference>
<keyword evidence="1" id="KW-0862">Zinc</keyword>
<evidence type="ECO:0000313" key="4">
    <source>
        <dbReference type="Proteomes" id="UP000694844"/>
    </source>
</evidence>
<evidence type="ECO:0000256" key="2">
    <source>
        <dbReference type="SAM" id="MobiDB-lite"/>
    </source>
</evidence>
<dbReference type="SMART" id="SM00355">
    <property type="entry name" value="ZnF_C2H2"/>
    <property type="match status" value="2"/>
</dbReference>
<organism evidence="4 5">
    <name type="scientific">Crassostrea virginica</name>
    <name type="common">Eastern oyster</name>
    <dbReference type="NCBI Taxonomy" id="6565"/>
    <lineage>
        <taxon>Eukaryota</taxon>
        <taxon>Metazoa</taxon>
        <taxon>Spiralia</taxon>
        <taxon>Lophotrochozoa</taxon>
        <taxon>Mollusca</taxon>
        <taxon>Bivalvia</taxon>
        <taxon>Autobranchia</taxon>
        <taxon>Pteriomorphia</taxon>
        <taxon>Ostreida</taxon>
        <taxon>Ostreoidea</taxon>
        <taxon>Ostreidae</taxon>
        <taxon>Crassostrea</taxon>
    </lineage>
</organism>
<dbReference type="OrthoDB" id="6160911at2759"/>
<dbReference type="Gene3D" id="3.30.160.60">
    <property type="entry name" value="Classic Zinc Finger"/>
    <property type="match status" value="1"/>
</dbReference>
<feature type="region of interest" description="Disordered" evidence="2">
    <location>
        <begin position="137"/>
        <end position="179"/>
    </location>
</feature>
<name>A0A8B8BY95_CRAVI</name>
<gene>
    <name evidence="5" type="primary">LOC111114366</name>
</gene>
<proteinExistence type="predicted"/>
<keyword evidence="1" id="KW-0479">Metal-binding</keyword>
<dbReference type="AlphaFoldDB" id="A0A8B8BY95"/>
<dbReference type="InterPro" id="IPR013087">
    <property type="entry name" value="Znf_C2H2_type"/>
</dbReference>
<dbReference type="PROSITE" id="PS00028">
    <property type="entry name" value="ZINC_FINGER_C2H2_1"/>
    <property type="match status" value="2"/>
</dbReference>
<dbReference type="Proteomes" id="UP000694844">
    <property type="component" value="Chromosome 9"/>
</dbReference>
<feature type="domain" description="C2H2-type" evidence="3">
    <location>
        <begin position="16"/>
        <end position="44"/>
    </location>
</feature>
<feature type="compositionally biased region" description="Low complexity" evidence="2">
    <location>
        <begin position="160"/>
        <end position="173"/>
    </location>
</feature>
<dbReference type="KEGG" id="cvn:111114366"/>
<feature type="region of interest" description="Disordered" evidence="2">
    <location>
        <begin position="262"/>
        <end position="287"/>
    </location>
</feature>
<keyword evidence="1" id="KW-0863">Zinc-finger</keyword>
<dbReference type="GeneID" id="111114366"/>
<dbReference type="RefSeq" id="XP_022308367.1">
    <property type="nucleotide sequence ID" value="XM_022452659.1"/>
</dbReference>
<dbReference type="PROSITE" id="PS50157">
    <property type="entry name" value="ZINC_FINGER_C2H2_2"/>
    <property type="match status" value="1"/>
</dbReference>
<evidence type="ECO:0000256" key="1">
    <source>
        <dbReference type="PROSITE-ProRule" id="PRU00042"/>
    </source>
</evidence>
<accession>A0A8B8BY95</accession>
<feature type="compositionally biased region" description="Low complexity" evidence="2">
    <location>
        <begin position="266"/>
        <end position="281"/>
    </location>
</feature>
<evidence type="ECO:0000259" key="3">
    <source>
        <dbReference type="PROSITE" id="PS50157"/>
    </source>
</evidence>
<protein>
    <submittedName>
        <fullName evidence="5">Uncharacterized protein LOC111114366</fullName>
    </submittedName>
</protein>
<keyword evidence="4" id="KW-1185">Reference proteome</keyword>
<feature type="compositionally biased region" description="Polar residues" evidence="2">
    <location>
        <begin position="137"/>
        <end position="152"/>
    </location>
</feature>
<dbReference type="GO" id="GO:0008270">
    <property type="term" value="F:zinc ion binding"/>
    <property type="evidence" value="ECO:0007669"/>
    <property type="project" value="UniProtKB-KW"/>
</dbReference>